<dbReference type="InterPro" id="IPR052945">
    <property type="entry name" value="Mitotic_Regulator"/>
</dbReference>
<dbReference type="InterPro" id="IPR006597">
    <property type="entry name" value="Sel1-like"/>
</dbReference>
<feature type="region of interest" description="Disordered" evidence="1">
    <location>
        <begin position="187"/>
        <end position="210"/>
    </location>
</feature>
<gene>
    <name evidence="2" type="ORF">C2G38_2235881</name>
</gene>
<dbReference type="EMBL" id="QKWP01005530">
    <property type="protein sequence ID" value="RIB00042.1"/>
    <property type="molecule type" value="Genomic_DNA"/>
</dbReference>
<dbReference type="PANTHER" id="PTHR43628:SF1">
    <property type="entry name" value="CHITIN SYNTHASE REGULATORY FACTOR 2-RELATED"/>
    <property type="match status" value="1"/>
</dbReference>
<keyword evidence="3" id="KW-1185">Reference proteome</keyword>
<dbReference type="PANTHER" id="PTHR43628">
    <property type="entry name" value="ACTIVATOR OF C KINASE PROTEIN 1-RELATED"/>
    <property type="match status" value="1"/>
</dbReference>
<evidence type="ECO:0000313" key="2">
    <source>
        <dbReference type="EMBL" id="RIB00042.1"/>
    </source>
</evidence>
<dbReference type="SUPFAM" id="SSF81901">
    <property type="entry name" value="HCP-like"/>
    <property type="match status" value="1"/>
</dbReference>
<evidence type="ECO:0000256" key="1">
    <source>
        <dbReference type="SAM" id="MobiDB-lite"/>
    </source>
</evidence>
<accession>A0A397TY06</accession>
<dbReference type="InterPro" id="IPR011990">
    <property type="entry name" value="TPR-like_helical_dom_sf"/>
</dbReference>
<dbReference type="Gene3D" id="1.25.40.10">
    <property type="entry name" value="Tetratricopeptide repeat domain"/>
    <property type="match status" value="1"/>
</dbReference>
<protein>
    <submittedName>
        <fullName evidence="2">Uncharacterized protein</fullName>
    </submittedName>
</protein>
<name>A0A397TY06_9GLOM</name>
<dbReference type="AlphaFoldDB" id="A0A397TY06"/>
<comment type="caution">
    <text evidence="2">The sequence shown here is derived from an EMBL/GenBank/DDBJ whole genome shotgun (WGS) entry which is preliminary data.</text>
</comment>
<dbReference type="Proteomes" id="UP000266673">
    <property type="component" value="Unassembled WGS sequence"/>
</dbReference>
<reference evidence="2 3" key="1">
    <citation type="submission" date="2018-06" db="EMBL/GenBank/DDBJ databases">
        <title>Comparative genomics reveals the genomic features of Rhizophagus irregularis, R. cerebriforme, R. diaphanum and Gigaspora rosea, and their symbiotic lifestyle signature.</title>
        <authorList>
            <person name="Morin E."/>
            <person name="San Clemente H."/>
            <person name="Chen E.C.H."/>
            <person name="De La Providencia I."/>
            <person name="Hainaut M."/>
            <person name="Kuo A."/>
            <person name="Kohler A."/>
            <person name="Murat C."/>
            <person name="Tang N."/>
            <person name="Roy S."/>
            <person name="Loubradou J."/>
            <person name="Henrissat B."/>
            <person name="Grigoriev I.V."/>
            <person name="Corradi N."/>
            <person name="Roux C."/>
            <person name="Martin F.M."/>
        </authorList>
    </citation>
    <scope>NUCLEOTIDE SEQUENCE [LARGE SCALE GENOMIC DNA]</scope>
    <source>
        <strain evidence="2 3">DAOM 194757</strain>
    </source>
</reference>
<organism evidence="2 3">
    <name type="scientific">Gigaspora rosea</name>
    <dbReference type="NCBI Taxonomy" id="44941"/>
    <lineage>
        <taxon>Eukaryota</taxon>
        <taxon>Fungi</taxon>
        <taxon>Fungi incertae sedis</taxon>
        <taxon>Mucoromycota</taxon>
        <taxon>Glomeromycotina</taxon>
        <taxon>Glomeromycetes</taxon>
        <taxon>Diversisporales</taxon>
        <taxon>Gigasporaceae</taxon>
        <taxon>Gigaspora</taxon>
    </lineage>
</organism>
<evidence type="ECO:0000313" key="3">
    <source>
        <dbReference type="Proteomes" id="UP000266673"/>
    </source>
</evidence>
<dbReference type="Pfam" id="PF08238">
    <property type="entry name" value="Sel1"/>
    <property type="match status" value="3"/>
</dbReference>
<proteinExistence type="predicted"/>
<sequence length="210" mass="24183">MELELRRMNIRSSFIIKNQLKWETLMEHIIKNGRHPGMYNVGYCYSEGIRVKENKHKVFIFYQKSADMGDARGMYNVGYCYFNGIGIEKDEHKAFIQYHKLVEIGHMCTKGLNLVGYCYRNSIGVKKDENKAFERNDLKKIEPLGEVVPRDTDKSKEPGKQKPIWQDLSKEVAKIFDGATKTVISETGAGELDDMTFEGEGPPTWPPESY</sequence>
<dbReference type="SMART" id="SM00671">
    <property type="entry name" value="SEL1"/>
    <property type="match status" value="3"/>
</dbReference>